<comment type="caution">
    <text evidence="1">The sequence shown here is derived from an EMBL/GenBank/DDBJ whole genome shotgun (WGS) entry which is preliminary data.</text>
</comment>
<keyword evidence="2" id="KW-1185">Reference proteome</keyword>
<dbReference type="AlphaFoldDB" id="A0A3R7H9F7"/>
<name>A0A3R7H9F7_CLOSI</name>
<organism evidence="1 2">
    <name type="scientific">Clonorchis sinensis</name>
    <name type="common">Chinese liver fluke</name>
    <dbReference type="NCBI Taxonomy" id="79923"/>
    <lineage>
        <taxon>Eukaryota</taxon>
        <taxon>Metazoa</taxon>
        <taxon>Spiralia</taxon>
        <taxon>Lophotrochozoa</taxon>
        <taxon>Platyhelminthes</taxon>
        <taxon>Trematoda</taxon>
        <taxon>Digenea</taxon>
        <taxon>Opisthorchiida</taxon>
        <taxon>Opisthorchiata</taxon>
        <taxon>Opisthorchiidae</taxon>
        <taxon>Clonorchis</taxon>
    </lineage>
</organism>
<dbReference type="InParanoid" id="A0A3R7H9F7"/>
<reference evidence="1 2" key="1">
    <citation type="journal article" date="2018" name="Biotechnol. Adv.">
        <title>Improved genomic resources and new bioinformatic workflow for the carcinogenic parasite Clonorchis sinensis: Biotechnological implications.</title>
        <authorList>
            <person name="Wang D."/>
            <person name="Korhonen P.K."/>
            <person name="Gasser R.B."/>
            <person name="Young N.D."/>
        </authorList>
    </citation>
    <scope>NUCLEOTIDE SEQUENCE [LARGE SCALE GENOMIC DNA]</scope>
    <source>
        <strain evidence="1">Cs-k2</strain>
    </source>
</reference>
<gene>
    <name evidence="1" type="ORF">CSKR_104283</name>
</gene>
<dbReference type="Proteomes" id="UP000286415">
    <property type="component" value="Unassembled WGS sequence"/>
</dbReference>
<accession>A0A3R7H9F7</accession>
<evidence type="ECO:0000313" key="2">
    <source>
        <dbReference type="Proteomes" id="UP000286415"/>
    </source>
</evidence>
<sequence>MSTFGIIVEEIGAQDAKTIEAAEETLAMQFAPRPGSCKSLCASCRKSSVALKALRIAQLQEYRFKREVELHRALLEAHSKIELAELELEAEEDTSDEALEPVASTDRLDWATGCSRDFEENSCGSAIKLGMTVPCHHCTDMLRFMHSPVTVVKDAAIGEGIRSSVAAGSGQTKRHLSFACISWCCETNDNLDKSNPATDKRQRPGSEPPAMGDTPVLLEGWRVYERTMVQRNRATLPAGRTRPPHEVFIPRACYQICRVTSHQAVIIAACALKKTPATRYFIRSGESQASGMGNECSVIHALMEGEQLFPTCKQCALFGETRGRAVPNGDFCHGQIGRPIYREVRTHCLSYVYFSHSNVLQTAYIYSTVQLAWKMPHSSFPV</sequence>
<proteinExistence type="predicted"/>
<protein>
    <submittedName>
        <fullName evidence="1">Uncharacterized protein</fullName>
    </submittedName>
</protein>
<reference evidence="1 2" key="2">
    <citation type="journal article" date="2021" name="Genomics">
        <title>High-quality reference genome for Clonorchis sinensis.</title>
        <authorList>
            <person name="Young N.D."/>
            <person name="Stroehlein A.J."/>
            <person name="Kinkar L."/>
            <person name="Wang T."/>
            <person name="Sohn W.M."/>
            <person name="Chang B.C.H."/>
            <person name="Kaur P."/>
            <person name="Weisz D."/>
            <person name="Dudchenko O."/>
            <person name="Aiden E.L."/>
            <person name="Korhonen P.K."/>
            <person name="Gasser R.B."/>
        </authorList>
    </citation>
    <scope>NUCLEOTIDE SEQUENCE [LARGE SCALE GENOMIC DNA]</scope>
    <source>
        <strain evidence="1">Cs-k2</strain>
    </source>
</reference>
<dbReference type="EMBL" id="NIRI02000056">
    <property type="protein sequence ID" value="KAG5446361.1"/>
    <property type="molecule type" value="Genomic_DNA"/>
</dbReference>
<evidence type="ECO:0000313" key="1">
    <source>
        <dbReference type="EMBL" id="KAG5446361.1"/>
    </source>
</evidence>